<dbReference type="Proteomes" id="UP000001176">
    <property type="component" value="Chromosome"/>
</dbReference>
<evidence type="ECO:0000313" key="3">
    <source>
        <dbReference type="EMBL" id="CAP55357.1"/>
    </source>
</evidence>
<keyword evidence="4" id="KW-1185">Reference proteome</keyword>
<dbReference type="InterPro" id="IPR005654">
    <property type="entry name" value="ATPase_AFG1-like"/>
</dbReference>
<dbReference type="PANTHER" id="PTHR12169:SF6">
    <property type="entry name" value="AFG1-LIKE ATPASE"/>
    <property type="match status" value="1"/>
</dbReference>
<keyword evidence="2" id="KW-0067">ATP-binding</keyword>
<sequence length="413" mass="45191">MVAGAIGVVMEAALSLFASDLHLPPGTGPLAAYQARVNAGLLSADPEQAKAAARLDRLWRELPGYHPVVRRPPPQGIFSHGLLGKGLGSLKSRLGLAGGAAQPPRPRGVYLVGQVGRGKTMLMDLFFELAPVEHKKRVHFHRFMQDVHQRLHAMKIAHPDLTDPIPPLAHAIADEAWLLCFDEFQVNDIADAMVLGRLFEYLFAEGVVVVATSNTEPKDLFQNRPGADAFRPFIAIIQREVDTVELDSPRDYRRGGMRGMATWIVPPGPDAELELDSLFMRLADGAPVRPVKLEVMGRTFAVPVAAGPVARFTFPDLCGRPLGAGDYLALANRFAALVLDDVPRLGPDNFDVARRFIVLIDTLYEQKVKLFASAEDQPDAIYQKGDGAQAFERTASRLEEMQSAAYLDLPHLS</sequence>
<dbReference type="GO" id="GO:0005737">
    <property type="term" value="C:cytoplasm"/>
    <property type="evidence" value="ECO:0007669"/>
    <property type="project" value="TreeGrafter"/>
</dbReference>
<dbReference type="GO" id="GO:0016887">
    <property type="term" value="F:ATP hydrolysis activity"/>
    <property type="evidence" value="ECO:0007669"/>
    <property type="project" value="InterPro"/>
</dbReference>
<name>A9HFG1_GLUDA</name>
<dbReference type="Pfam" id="PF03969">
    <property type="entry name" value="AFG1_ATPase"/>
    <property type="match status" value="1"/>
</dbReference>
<dbReference type="Gene3D" id="3.40.50.300">
    <property type="entry name" value="P-loop containing nucleotide triphosphate hydrolases"/>
    <property type="match status" value="1"/>
</dbReference>
<organism evidence="3 4">
    <name type="scientific">Gluconacetobacter diazotrophicus (strain ATCC 49037 / DSM 5601 / CCUG 37298 / CIP 103539 / LMG 7603 / PAl5)</name>
    <dbReference type="NCBI Taxonomy" id="272568"/>
    <lineage>
        <taxon>Bacteria</taxon>
        <taxon>Pseudomonadati</taxon>
        <taxon>Pseudomonadota</taxon>
        <taxon>Alphaproteobacteria</taxon>
        <taxon>Acetobacterales</taxon>
        <taxon>Acetobacteraceae</taxon>
        <taxon>Gluconacetobacter</taxon>
    </lineage>
</organism>
<dbReference type="KEGG" id="gdi:GDI1414"/>
<gene>
    <name evidence="3" type="ordered locus">GDI1414</name>
</gene>
<evidence type="ECO:0000256" key="2">
    <source>
        <dbReference type="ARBA" id="ARBA00022840"/>
    </source>
</evidence>
<dbReference type="PANTHER" id="PTHR12169">
    <property type="entry name" value="ATPASE N2B"/>
    <property type="match status" value="1"/>
</dbReference>
<reference evidence="3 4" key="1">
    <citation type="journal article" date="2009" name="BMC Genomics">
        <title>Complete genome sequence of the sugarcane nitrogen-fixing endophyte Gluconacetobacter diazotrophicus Pal5.</title>
        <authorList>
            <person name="Bertalan M."/>
            <person name="Albano R."/>
            <person name="Padua V."/>
            <person name="Rouws L."/>
            <person name="Rojas C."/>
            <person name="Hemerly A."/>
            <person name="Teixeira K."/>
            <person name="Schwab S."/>
            <person name="Araujo J."/>
            <person name="Oliveira A."/>
            <person name="Franca L."/>
            <person name="Magalhaes V."/>
            <person name="Alqueres S."/>
            <person name="Cardoso A."/>
            <person name="Almeida W."/>
            <person name="Loureiro M.M."/>
            <person name="Nogueira E."/>
            <person name="Cidade D."/>
            <person name="Oliveira D."/>
            <person name="Simao T."/>
            <person name="Macedo J."/>
            <person name="Valadao A."/>
            <person name="Dreschsel M."/>
            <person name="Freitas F."/>
            <person name="Vidal M."/>
            <person name="Guedes H."/>
            <person name="Rodrigues E."/>
            <person name="Meneses C."/>
            <person name="Brioso P."/>
            <person name="Pozzer L."/>
            <person name="Figueiredo D."/>
            <person name="Montano H."/>
            <person name="Junior J."/>
            <person name="Filho G."/>
            <person name="Flores V."/>
            <person name="Ferreira B."/>
            <person name="Branco A."/>
            <person name="Gonzalez P."/>
            <person name="Guillobel H."/>
            <person name="Lemos M."/>
            <person name="Seibel L."/>
            <person name="Macedo J."/>
            <person name="Alves-Ferreira M."/>
            <person name="Sachetto-Martins G."/>
            <person name="Coelho A."/>
            <person name="Santos E."/>
            <person name="Amaral G."/>
            <person name="Neves A."/>
            <person name="Pacheco A.B."/>
            <person name="Carvalho D."/>
            <person name="Lery L."/>
            <person name="Bisch P."/>
            <person name="Rossle S.C."/>
            <person name="Urmenyi T."/>
            <person name="Kruger W.V."/>
            <person name="Martins O."/>
            <person name="Baldani J.I."/>
            <person name="Ferreira P.C."/>
        </authorList>
    </citation>
    <scope>NUCLEOTIDE SEQUENCE [LARGE SCALE GENOMIC DNA]</scope>
    <source>
        <strain evidence="4">ATCC 49037 / DSM 5601 / CCUG 37298 / CIP 103539 / LMG 7603 / PAl5</strain>
    </source>
</reference>
<dbReference type="InterPro" id="IPR027417">
    <property type="entry name" value="P-loop_NTPase"/>
</dbReference>
<proteinExistence type="predicted"/>
<keyword evidence="1" id="KW-0547">Nucleotide-binding</keyword>
<evidence type="ECO:0000313" key="4">
    <source>
        <dbReference type="Proteomes" id="UP000001176"/>
    </source>
</evidence>
<dbReference type="EMBL" id="AM889285">
    <property type="protein sequence ID" value="CAP55357.1"/>
    <property type="molecule type" value="Genomic_DNA"/>
</dbReference>
<dbReference type="SUPFAM" id="SSF52540">
    <property type="entry name" value="P-loop containing nucleoside triphosphate hydrolases"/>
    <property type="match status" value="1"/>
</dbReference>
<dbReference type="NCBIfam" id="NF040713">
    <property type="entry name" value="ZapE"/>
    <property type="match status" value="1"/>
</dbReference>
<dbReference type="GO" id="GO:0005524">
    <property type="term" value="F:ATP binding"/>
    <property type="evidence" value="ECO:0007669"/>
    <property type="project" value="UniProtKB-KW"/>
</dbReference>
<protein>
    <submittedName>
        <fullName evidence="3">Putative ATPase</fullName>
    </submittedName>
</protein>
<dbReference type="AlphaFoldDB" id="A9HFG1"/>
<evidence type="ECO:0000256" key="1">
    <source>
        <dbReference type="ARBA" id="ARBA00022741"/>
    </source>
</evidence>
<accession>A9HFG1</accession>